<dbReference type="Pfam" id="PF20256">
    <property type="entry name" value="MoCoBD_2"/>
    <property type="match status" value="2"/>
</dbReference>
<dbReference type="AlphaFoldDB" id="A0A151AMY9"/>
<keyword evidence="1" id="KW-0500">Molybdenum</keyword>
<keyword evidence="5" id="KW-1185">Reference proteome</keyword>
<dbReference type="Gene3D" id="3.90.1170.50">
    <property type="entry name" value="Aldehyde oxidase/xanthine dehydrogenase, a/b hammerhead"/>
    <property type="match status" value="1"/>
</dbReference>
<dbReference type="InterPro" id="IPR036856">
    <property type="entry name" value="Ald_Oxase/Xan_DH_a/b_sf"/>
</dbReference>
<dbReference type="PATRIC" id="fig|1121305.3.peg.1364"/>
<dbReference type="InterPro" id="IPR008274">
    <property type="entry name" value="AldOxase/xan_DH_MoCoBD1"/>
</dbReference>
<dbReference type="EMBL" id="LTBB01000006">
    <property type="protein sequence ID" value="KYH28920.1"/>
    <property type="molecule type" value="Genomic_DNA"/>
</dbReference>
<dbReference type="SUPFAM" id="SSF54665">
    <property type="entry name" value="CO dehydrogenase molybdoprotein N-domain-like"/>
    <property type="match status" value="1"/>
</dbReference>
<dbReference type="Proteomes" id="UP000075374">
    <property type="component" value="Unassembled WGS sequence"/>
</dbReference>
<dbReference type="RefSeq" id="WP_061858221.1">
    <property type="nucleotide sequence ID" value="NZ_LTBB01000006.1"/>
</dbReference>
<dbReference type="InterPro" id="IPR037165">
    <property type="entry name" value="AldOxase/xan_DH_Mopterin-bd_sf"/>
</dbReference>
<dbReference type="InterPro" id="IPR000674">
    <property type="entry name" value="Ald_Oxase/Xan_DH_a/b"/>
</dbReference>
<evidence type="ECO:0000313" key="4">
    <source>
        <dbReference type="EMBL" id="KYH28920.1"/>
    </source>
</evidence>
<dbReference type="PANTHER" id="PTHR11908:SF132">
    <property type="entry name" value="ALDEHYDE OXIDASE 1-RELATED"/>
    <property type="match status" value="1"/>
</dbReference>
<dbReference type="SUPFAM" id="SSF56003">
    <property type="entry name" value="Molybdenum cofactor-binding domain"/>
    <property type="match status" value="1"/>
</dbReference>
<keyword evidence="2 4" id="KW-0560">Oxidoreductase</keyword>
<dbReference type="GO" id="GO:0004854">
    <property type="term" value="F:xanthine dehydrogenase activity"/>
    <property type="evidence" value="ECO:0007669"/>
    <property type="project" value="UniProtKB-EC"/>
</dbReference>
<evidence type="ECO:0000313" key="5">
    <source>
        <dbReference type="Proteomes" id="UP000075374"/>
    </source>
</evidence>
<dbReference type="Pfam" id="PF01315">
    <property type="entry name" value="Ald_Xan_dh_C"/>
    <property type="match status" value="1"/>
</dbReference>
<dbReference type="SMART" id="SM01008">
    <property type="entry name" value="Ald_Xan_dh_C"/>
    <property type="match status" value="1"/>
</dbReference>
<accession>A0A151AMY9</accession>
<dbReference type="STRING" id="1121305.CLCOL_13600"/>
<comment type="caution">
    <text evidence="4">The sequence shown here is derived from an EMBL/GenBank/DDBJ whole genome shotgun (WGS) entry which is preliminary data.</text>
</comment>
<dbReference type="Gene3D" id="3.30.365.10">
    <property type="entry name" value="Aldehyde oxidase/xanthine dehydrogenase, molybdopterin binding domain"/>
    <property type="match status" value="4"/>
</dbReference>
<evidence type="ECO:0000259" key="3">
    <source>
        <dbReference type="SMART" id="SM01008"/>
    </source>
</evidence>
<feature type="domain" description="Aldehyde oxidase/xanthine dehydrogenase a/b hammerhead" evidence="3">
    <location>
        <begin position="21"/>
        <end position="124"/>
    </location>
</feature>
<gene>
    <name evidence="4" type="primary">pucD</name>
    <name evidence="4" type="ORF">CLCOL_13600</name>
</gene>
<reference evidence="4 5" key="1">
    <citation type="submission" date="2016-02" db="EMBL/GenBank/DDBJ databases">
        <title>Genome sequence of Clostridium colicanis DSM 13634.</title>
        <authorList>
            <person name="Poehlein A."/>
            <person name="Daniel R."/>
        </authorList>
    </citation>
    <scope>NUCLEOTIDE SEQUENCE [LARGE SCALE GENOMIC DNA]</scope>
    <source>
        <strain evidence="4 5">DSM 13634</strain>
    </source>
</reference>
<organism evidence="4 5">
    <name type="scientific">Clostridium colicanis DSM 13634</name>
    <dbReference type="NCBI Taxonomy" id="1121305"/>
    <lineage>
        <taxon>Bacteria</taxon>
        <taxon>Bacillati</taxon>
        <taxon>Bacillota</taxon>
        <taxon>Clostridia</taxon>
        <taxon>Eubacteriales</taxon>
        <taxon>Clostridiaceae</taxon>
        <taxon>Clostridium</taxon>
    </lineage>
</organism>
<name>A0A151AMY9_9CLOT</name>
<dbReference type="PANTHER" id="PTHR11908">
    <property type="entry name" value="XANTHINE DEHYDROGENASE"/>
    <property type="match status" value="1"/>
</dbReference>
<protein>
    <submittedName>
        <fullName evidence="4">Putative xanthine dehydrogenase subunit D</fullName>
        <ecNumber evidence="4">1.17.1.4</ecNumber>
    </submittedName>
</protein>
<dbReference type="EC" id="1.17.1.4" evidence="4"/>
<proteinExistence type="predicted"/>
<dbReference type="InterPro" id="IPR016208">
    <property type="entry name" value="Ald_Oxase/xanthine_DH-like"/>
</dbReference>
<dbReference type="InterPro" id="IPR046867">
    <property type="entry name" value="AldOxase/xan_DH_MoCoBD2"/>
</dbReference>
<sequence length="717" mass="79526">MFENCSISKPVRRIDVPDKIAGKAKYIADYRIDGMLYAKTLRSTEARARIIEVKYPELPKGYYIVDKNDVPGKNLVKIIIDDQPFFADGIVNYIGEPIALVVGPDKKEILNIISKIEVKYEKMDPILSIEEGLDGSKEPIYGENNCFADYKYSKGNIEEAKKKSKYVIEGEYETGYQEQLYLEPQGVIAEYKNDKVTIYGSMQCPYYVKGAVEQCLGFEEDKVQIIQAVTGGGFGGKEDYPSLLAGQAACAAVKTKKPVQLILDRDEDLEVTPKRHPSKIKITSYIDENYKILGSEVDIKLDSGAYSGLSNVVLQRAMFAAIGVYNVENVFVKGKTVATNTVVNGAFRGFGAPQAVFAVEMHMEHIAKELGIDPLELKRKNLIKTGDKSSTGGTFRDRVRIEEMLDRVIEMSSYTEKLEKFEEERKEGKLKGIGLSLFFHGGGFTGSGERDTIKAKVKLVKYPNGMVEILISNVEMGQGTQTVLRKIVAHTLGIPLEKIIYNNPDTDRVPNSGPTVASRTTVIVGKLLEDAAEKLKDKWNEEGTVEIVTQYKHPEGFLWDDDNFVGDAYNSYSWGVNAVEVELDPITYEPTIKGVWAVFDIGNPMDERIVKGQIEGGILQGLGYGGMEVMERKNGKLMQRSNTDYIIPTSKDAPRIVSELICEPYENGPFGAKGLGELTLVGSGTAYALAIENATKVQINKLPVRPEHLMEVMHGGK</sequence>
<dbReference type="Pfam" id="PF02738">
    <property type="entry name" value="MoCoBD_1"/>
    <property type="match status" value="1"/>
</dbReference>
<evidence type="ECO:0000256" key="1">
    <source>
        <dbReference type="ARBA" id="ARBA00022505"/>
    </source>
</evidence>
<dbReference type="GO" id="GO:0005506">
    <property type="term" value="F:iron ion binding"/>
    <property type="evidence" value="ECO:0007669"/>
    <property type="project" value="InterPro"/>
</dbReference>
<evidence type="ECO:0000256" key="2">
    <source>
        <dbReference type="ARBA" id="ARBA00023002"/>
    </source>
</evidence>